<dbReference type="EMBL" id="BOCI01000140">
    <property type="protein sequence ID" value="GHW00837.1"/>
    <property type="molecule type" value="Genomic_DNA"/>
</dbReference>
<dbReference type="SUPFAM" id="SSF51735">
    <property type="entry name" value="NAD(P)-binding Rossmann-fold domains"/>
    <property type="match status" value="1"/>
</dbReference>
<evidence type="ECO:0000313" key="3">
    <source>
        <dbReference type="Proteomes" id="UP000616547"/>
    </source>
</evidence>
<reference evidence="3" key="1">
    <citation type="submission" date="2021-01" db="EMBL/GenBank/DDBJ databases">
        <title>Draft genome sequence of Nasalis larvatus strain YZ03.</title>
        <authorList>
            <person name="Suzuki-Hashido N."/>
            <person name="Tsuchida S."/>
            <person name="Hayakawa T."/>
        </authorList>
    </citation>
    <scope>NUCLEOTIDE SEQUENCE [LARGE SCALE GENOMIC DNA]</scope>
    <source>
        <strain evidence="3">YZ03</strain>
    </source>
</reference>
<gene>
    <name evidence="2" type="ORF">lacNasYZ03_05240</name>
</gene>
<dbReference type="Pfam" id="PF01370">
    <property type="entry name" value="Epimerase"/>
    <property type="match status" value="1"/>
</dbReference>
<proteinExistence type="predicted"/>
<evidence type="ECO:0000313" key="2">
    <source>
        <dbReference type="EMBL" id="GHW00837.1"/>
    </source>
</evidence>
<sequence>MTKAVLLGGNGYIGRATTEAWMKADPETEFYVISRSGRNKLADKRIHNLRADVSDYQEVKAVLPEDFDYIVDFVGTPEKDPEKFKRINNMPAEVMKRLAEEYKVKKMGFIAGSLGPKSFVDGKADLVKYLQDSPVPLAYVSPTLVYGNGRKDEMTRWVPLLKFFGIFSKKLKPVNVNDVAEELVRKMLA</sequence>
<dbReference type="RefSeq" id="WP_201330421.1">
    <property type="nucleotide sequence ID" value="NZ_BOCG01000159.1"/>
</dbReference>
<dbReference type="Proteomes" id="UP000616547">
    <property type="component" value="Unassembled WGS sequence"/>
</dbReference>
<keyword evidence="3" id="KW-1185">Reference proteome</keyword>
<accession>A0ABQ3W5K5</accession>
<dbReference type="InterPro" id="IPR036291">
    <property type="entry name" value="NAD(P)-bd_dom_sf"/>
</dbReference>
<comment type="caution">
    <text evidence="2">The sequence shown here is derived from an EMBL/GenBank/DDBJ whole genome shotgun (WGS) entry which is preliminary data.</text>
</comment>
<feature type="domain" description="NAD-dependent epimerase/dehydratase" evidence="1">
    <location>
        <begin position="5"/>
        <end position="108"/>
    </location>
</feature>
<dbReference type="PANTHER" id="PTHR12126:SF11">
    <property type="entry name" value="NADH DEHYDROGENASE [UBIQUINONE] 1 ALPHA SUBCOMPLEX SUBUNIT 9, MITOCHONDRIAL"/>
    <property type="match status" value="1"/>
</dbReference>
<evidence type="ECO:0000259" key="1">
    <source>
        <dbReference type="Pfam" id="PF01370"/>
    </source>
</evidence>
<dbReference type="Gene3D" id="3.40.50.720">
    <property type="entry name" value="NAD(P)-binding Rossmann-like Domain"/>
    <property type="match status" value="1"/>
</dbReference>
<dbReference type="InterPro" id="IPR001509">
    <property type="entry name" value="Epimerase_deHydtase"/>
</dbReference>
<dbReference type="InterPro" id="IPR051207">
    <property type="entry name" value="ComplexI_NDUFA9_subunit"/>
</dbReference>
<name>A0ABQ3W5K5_9LACO</name>
<organism evidence="2 3">
    <name type="scientific">Lactobacillus nasalidis</name>
    <dbReference type="NCBI Taxonomy" id="2797258"/>
    <lineage>
        <taxon>Bacteria</taxon>
        <taxon>Bacillati</taxon>
        <taxon>Bacillota</taxon>
        <taxon>Bacilli</taxon>
        <taxon>Lactobacillales</taxon>
        <taxon>Lactobacillaceae</taxon>
        <taxon>Lactobacillus</taxon>
    </lineage>
</organism>
<protein>
    <submittedName>
        <fullName evidence="2">UDP-glucose 4-epimerase</fullName>
    </submittedName>
</protein>
<dbReference type="PANTHER" id="PTHR12126">
    <property type="entry name" value="NADH-UBIQUINONE OXIDOREDUCTASE 39 KDA SUBUNIT-RELATED"/>
    <property type="match status" value="1"/>
</dbReference>